<feature type="transmembrane region" description="Helical" evidence="6">
    <location>
        <begin position="219"/>
        <end position="240"/>
    </location>
</feature>
<keyword evidence="4 6" id="KW-0472">Membrane</keyword>
<keyword evidence="9" id="KW-1185">Reference proteome</keyword>
<comment type="subcellular location">
    <subcellularLocation>
        <location evidence="1">Membrane</location>
        <topology evidence="1">Single-pass membrane protein</topology>
    </subcellularLocation>
</comment>
<evidence type="ECO:0000256" key="3">
    <source>
        <dbReference type="ARBA" id="ARBA00022989"/>
    </source>
</evidence>
<gene>
    <name evidence="8" type="ORF">JAAARDRAFT_42434</name>
</gene>
<dbReference type="InParanoid" id="A0A067PHN3"/>
<evidence type="ECO:0008006" key="10">
    <source>
        <dbReference type="Google" id="ProtNLM"/>
    </source>
</evidence>
<dbReference type="OrthoDB" id="2576311at2759"/>
<evidence type="ECO:0000256" key="5">
    <source>
        <dbReference type="SAM" id="MobiDB-lite"/>
    </source>
</evidence>
<evidence type="ECO:0000256" key="7">
    <source>
        <dbReference type="SAM" id="SignalP"/>
    </source>
</evidence>
<keyword evidence="7" id="KW-0732">Signal</keyword>
<dbReference type="HOGENOM" id="CLU_053888_0_0_1"/>
<reference evidence="9" key="1">
    <citation type="journal article" date="2014" name="Proc. Natl. Acad. Sci. U.S.A.">
        <title>Extensive sampling of basidiomycete genomes demonstrates inadequacy of the white-rot/brown-rot paradigm for wood decay fungi.</title>
        <authorList>
            <person name="Riley R."/>
            <person name="Salamov A.A."/>
            <person name="Brown D.W."/>
            <person name="Nagy L.G."/>
            <person name="Floudas D."/>
            <person name="Held B.W."/>
            <person name="Levasseur A."/>
            <person name="Lombard V."/>
            <person name="Morin E."/>
            <person name="Otillar R."/>
            <person name="Lindquist E.A."/>
            <person name="Sun H."/>
            <person name="LaButti K.M."/>
            <person name="Schmutz J."/>
            <person name="Jabbour D."/>
            <person name="Luo H."/>
            <person name="Baker S.E."/>
            <person name="Pisabarro A.G."/>
            <person name="Walton J.D."/>
            <person name="Blanchette R.A."/>
            <person name="Henrissat B."/>
            <person name="Martin F."/>
            <person name="Cullen D."/>
            <person name="Hibbett D.S."/>
            <person name="Grigoriev I.V."/>
        </authorList>
    </citation>
    <scope>NUCLEOTIDE SEQUENCE [LARGE SCALE GENOMIC DNA]</scope>
    <source>
        <strain evidence="9">MUCL 33604</strain>
    </source>
</reference>
<feature type="signal peptide" evidence="7">
    <location>
        <begin position="1"/>
        <end position="25"/>
    </location>
</feature>
<keyword evidence="2 6" id="KW-0812">Transmembrane</keyword>
<feature type="region of interest" description="Disordered" evidence="5">
    <location>
        <begin position="157"/>
        <end position="217"/>
    </location>
</feature>
<evidence type="ECO:0000256" key="2">
    <source>
        <dbReference type="ARBA" id="ARBA00022692"/>
    </source>
</evidence>
<feature type="compositionally biased region" description="Low complexity" evidence="5">
    <location>
        <begin position="169"/>
        <end position="217"/>
    </location>
</feature>
<evidence type="ECO:0000313" key="8">
    <source>
        <dbReference type="EMBL" id="KDQ49946.1"/>
    </source>
</evidence>
<protein>
    <recommendedName>
        <fullName evidence="10">Transmembrane protein</fullName>
    </recommendedName>
</protein>
<proteinExistence type="predicted"/>
<dbReference type="AlphaFoldDB" id="A0A067PHN3"/>
<feature type="region of interest" description="Disordered" evidence="5">
    <location>
        <begin position="304"/>
        <end position="329"/>
    </location>
</feature>
<dbReference type="PANTHER" id="PTHR15549:SF33">
    <property type="entry name" value="MEMBRANE PROTEIN WSC4, PUTATIVE (AFU_ORTHOLOGUE AFUA_5G09020)-RELATED"/>
    <property type="match status" value="1"/>
</dbReference>
<dbReference type="PANTHER" id="PTHR15549">
    <property type="entry name" value="PAIRED IMMUNOGLOBULIN-LIKE TYPE 2 RECEPTOR"/>
    <property type="match status" value="1"/>
</dbReference>
<organism evidence="8 9">
    <name type="scientific">Jaapia argillacea MUCL 33604</name>
    <dbReference type="NCBI Taxonomy" id="933084"/>
    <lineage>
        <taxon>Eukaryota</taxon>
        <taxon>Fungi</taxon>
        <taxon>Dikarya</taxon>
        <taxon>Basidiomycota</taxon>
        <taxon>Agaricomycotina</taxon>
        <taxon>Agaricomycetes</taxon>
        <taxon>Agaricomycetidae</taxon>
        <taxon>Jaapiales</taxon>
        <taxon>Jaapiaceae</taxon>
        <taxon>Jaapia</taxon>
    </lineage>
</organism>
<feature type="chain" id="PRO_5001647525" description="Transmembrane protein" evidence="7">
    <location>
        <begin position="26"/>
        <end position="329"/>
    </location>
</feature>
<accession>A0A067PHN3</accession>
<keyword evidence="3 6" id="KW-1133">Transmembrane helix</keyword>
<name>A0A067PHN3_9AGAM</name>
<dbReference type="EMBL" id="KL197769">
    <property type="protein sequence ID" value="KDQ49946.1"/>
    <property type="molecule type" value="Genomic_DNA"/>
</dbReference>
<sequence length="329" mass="34376">MAVLSLSLLFSIMACPFGLPHGALAQIPPGAPKCNITTAINLPLVNSQGQDLCSIAHTAWGMCTGSWDWGTVLPMGFVYMRPSDGCQCAIVLYNLVSSCAWCQGGSWATWPDWSSSCAASQFSQIIPLNITVPYPNWAYTVPDSGTFNVSVAAAVGDQPESSTVPPPSSTSTVASSTTSSTLSSSSSVTHSSTSTSTSTSTSSPSSTAVTKKTTNAGPIAGGVAAGVVAIAAACGVLLWYMRRKKRATETHPSTSATPTLPPSTMSQKQYTYYDPDDPTTFPQSMDMTITSTYVGPPIRIYEPSPTQAGVAYSESPTRNGSYPGLPEVY</sequence>
<dbReference type="STRING" id="933084.A0A067PHN3"/>
<evidence type="ECO:0000256" key="6">
    <source>
        <dbReference type="SAM" id="Phobius"/>
    </source>
</evidence>
<dbReference type="Proteomes" id="UP000027265">
    <property type="component" value="Unassembled WGS sequence"/>
</dbReference>
<evidence type="ECO:0000313" key="9">
    <source>
        <dbReference type="Proteomes" id="UP000027265"/>
    </source>
</evidence>
<evidence type="ECO:0000256" key="1">
    <source>
        <dbReference type="ARBA" id="ARBA00004167"/>
    </source>
</evidence>
<evidence type="ECO:0000256" key="4">
    <source>
        <dbReference type="ARBA" id="ARBA00023136"/>
    </source>
</evidence>
<dbReference type="GO" id="GO:0071944">
    <property type="term" value="C:cell periphery"/>
    <property type="evidence" value="ECO:0007669"/>
    <property type="project" value="UniProtKB-ARBA"/>
</dbReference>
<dbReference type="GO" id="GO:0016020">
    <property type="term" value="C:membrane"/>
    <property type="evidence" value="ECO:0007669"/>
    <property type="project" value="UniProtKB-SubCell"/>
</dbReference>
<dbReference type="InterPro" id="IPR051694">
    <property type="entry name" value="Immunoregulatory_rcpt-like"/>
</dbReference>